<sequence length="308" mass="33785">MTRIRPLTVAAVAALALPLAACASQPVATPELPEQDVAHWVMPLDEFWAPTIDALPNYTENLLVAECMGEEGIDWPIPWQPTDDASYLPPTANMSGMQVLTPEVAREYGYRAPANTGRSDPEGAETMTKLNAIAASTPGFEPLFGACLDEAREQVPSLRLNDWRNRLAGWYYESMEAAMRAPEVEQTGAAWQQCLQDRGYPVDLAAPLTLDEWMPSEELLAKTGVPARWQPGDGGPENPLSQAEVDLAVADAECRASSGWMDAFYQAMWDAQVELVAQHADELVRARDDWITQRDAMLALVAEHAPAH</sequence>
<protein>
    <recommendedName>
        <fullName evidence="4">DUF1311 domain-containing protein</fullName>
    </recommendedName>
</protein>
<evidence type="ECO:0000313" key="3">
    <source>
        <dbReference type="Proteomes" id="UP000598426"/>
    </source>
</evidence>
<dbReference type="RefSeq" id="WP_191172738.1">
    <property type="nucleotide sequence ID" value="NZ_JACXZS010000011.1"/>
</dbReference>
<feature type="chain" id="PRO_5046190650" description="DUF1311 domain-containing protein" evidence="1">
    <location>
        <begin position="24"/>
        <end position="308"/>
    </location>
</feature>
<dbReference type="EMBL" id="JACXZS010000011">
    <property type="protein sequence ID" value="MBD3943125.1"/>
    <property type="molecule type" value="Genomic_DNA"/>
</dbReference>
<evidence type="ECO:0000313" key="2">
    <source>
        <dbReference type="EMBL" id="MBD3943125.1"/>
    </source>
</evidence>
<dbReference type="Proteomes" id="UP000598426">
    <property type="component" value="Unassembled WGS sequence"/>
</dbReference>
<evidence type="ECO:0008006" key="4">
    <source>
        <dbReference type="Google" id="ProtNLM"/>
    </source>
</evidence>
<keyword evidence="3" id="KW-1185">Reference proteome</keyword>
<reference evidence="2 3" key="1">
    <citation type="submission" date="2020-09" db="EMBL/GenBank/DDBJ databases">
        <title>Isolation and identification of active actinomycetes.</title>
        <authorList>
            <person name="Li X."/>
        </authorList>
    </citation>
    <scope>NUCLEOTIDE SEQUENCE [LARGE SCALE GENOMIC DNA]</scope>
    <source>
        <strain evidence="2 3">NEAU-LLC</strain>
    </source>
</reference>
<accession>A0ABR8NR68</accession>
<gene>
    <name evidence="2" type="ORF">IF188_15635</name>
</gene>
<name>A0ABR8NR68_9MICO</name>
<keyword evidence="1" id="KW-0732">Signal</keyword>
<feature type="signal peptide" evidence="1">
    <location>
        <begin position="1"/>
        <end position="23"/>
    </location>
</feature>
<evidence type="ECO:0000256" key="1">
    <source>
        <dbReference type="SAM" id="SignalP"/>
    </source>
</evidence>
<organism evidence="2 3">
    <name type="scientific">Microbacterium helvum</name>
    <dbReference type="NCBI Taxonomy" id="2773713"/>
    <lineage>
        <taxon>Bacteria</taxon>
        <taxon>Bacillati</taxon>
        <taxon>Actinomycetota</taxon>
        <taxon>Actinomycetes</taxon>
        <taxon>Micrococcales</taxon>
        <taxon>Microbacteriaceae</taxon>
        <taxon>Microbacterium</taxon>
    </lineage>
</organism>
<comment type="caution">
    <text evidence="2">The sequence shown here is derived from an EMBL/GenBank/DDBJ whole genome shotgun (WGS) entry which is preliminary data.</text>
</comment>
<proteinExistence type="predicted"/>